<comment type="similarity">
    <text evidence="1">Belongs to the PAR3 family.</text>
</comment>
<feature type="compositionally biased region" description="Polar residues" evidence="5">
    <location>
        <begin position="676"/>
        <end position="685"/>
    </location>
</feature>
<dbReference type="Gene3D" id="2.30.42.10">
    <property type="match status" value="3"/>
</dbReference>
<sequence>MKVTVTFGDTAVVVPCKAGWTVRDLVEQATRRYRRILEQHGERAVKTHHLEYAEGGILDMDDMLSDLVDDRDKLVAVFSEVQHRRTDSPRENKSSYSSAAPSPEPLRYYPHMQFQEPTRGEIEVNEAILKANTPLLVRSSSDSALAPPHEKTATPPPDHHSNASPEPEINHVLKGALDRLTTDNPPAKMSPVNFGTLTRTVEFLGDRGPLGIHVVPYCSSLSGRTLGLHIKGIEENSRSKRENIFQEDECIVQINDTPLQDKTFTQSQEVFRQAMTSSAVCLEVLPVANKLRYEKSLIGHLFTGDGKESSAKAKSPMVVRAKADSQPEPRPDPKLNTKLEVRRPDTRAKTPEPAAVNTPSVEIQSGHGSLERVSPAPPARGASSSPTRSQSPLASRSPALPGLANLTSKKGGKRIKIDLKKGAEGLGFTVVTRDSSAHAPGPILVKNILPRGAAVNDGRLQPGDRILEVNGVDMTGRSQEELVGMLRSTKQGENVCVVVARQEDIFLPRELKGEDSNSVVLEDGREQLMYEIPLNETGSAGLGVSLKGNKSRETGEDLGIFIKSIIHGGAAHKDGRLSINDQMIAVNGESLLGRSNHAAMETLRRSMSSEGNARGTIQLVVLRAPRQTQQMASANPAASTATNVSNSHQSNPQASSSNQEPRGHDAYQKPSGASRPPNTESSANAASHIPMTANNYTHGNSRNALYPAAITNGSYGHYGNEDEELEEGFPPPPSPGAVEEMNRNLPPIPPHNSEFQMSPHMAAAFYSQLADDEDNVPRNRASKSMDMVADESNVGSLVGQRNEPSAGGALGPTLGLWKSSSLESLQTAVSEAKQSHSQAQVPFHRPRPHMVRGRGCNQSFRIAIDKSYDGPSEDDDDLSEQSSGHETPASSSSRQGLDADDGKKKKKPKDRKKDKKIKGKKKTDDSVEDLDKKTKKKGFGLLRFGKKKEDKSKEAAKASKSKLEALSEEEVDRIPDNRDGYDPRYTEIHSGHVTPDPASLPDVEDDDSDPNYARINNFRQPPSPQSFISRTPSPAATTAGHHLPQASSEELDGLYAKVNKPRHPAAVQSQHHTQADSDPRYQGLRKEHQQPRAAPVYEELDAARRRVLENDPHRMAPRGGESRPVHRYEEADRQYHTHPRRDPYDYPTHSRPMPRESAPYPIHYQDPLISSHPGRVPLPQSGTHSQQASSNPRYYPSSPHMGQQHRTMVRQDVPPSPTAGHRGRHYYEAAGGRAGRYTSLERQPVGGERYTSPERYAYRDERQPDPRRKNPVIGAV</sequence>
<dbReference type="GO" id="GO:0051660">
    <property type="term" value="P:establishment of centrosome localization"/>
    <property type="evidence" value="ECO:0007669"/>
    <property type="project" value="TreeGrafter"/>
</dbReference>
<dbReference type="GO" id="GO:0043296">
    <property type="term" value="C:apical junction complex"/>
    <property type="evidence" value="ECO:0007669"/>
    <property type="project" value="TreeGrafter"/>
</dbReference>
<dbReference type="AlphaFoldDB" id="A0A3B4VH37"/>
<accession>A0A3B4VH37</accession>
<dbReference type="FunFam" id="2.30.42.10:FF:000078">
    <property type="entry name" value="Partitioning defective 3 homolog B"/>
    <property type="match status" value="1"/>
</dbReference>
<feature type="compositionally biased region" description="Polar residues" evidence="5">
    <location>
        <begin position="1180"/>
        <end position="1192"/>
    </location>
</feature>
<feature type="compositionally biased region" description="Low complexity" evidence="5">
    <location>
        <begin position="379"/>
        <end position="389"/>
    </location>
</feature>
<dbReference type="InterPro" id="IPR021922">
    <property type="entry name" value="Par3/HAL_N"/>
</dbReference>
<keyword evidence="4" id="KW-0131">Cell cycle</keyword>
<organism evidence="7 8">
    <name type="scientific">Seriola dumerili</name>
    <name type="common">Greater amberjack</name>
    <name type="synonym">Caranx dumerili</name>
    <dbReference type="NCBI Taxonomy" id="41447"/>
    <lineage>
        <taxon>Eukaryota</taxon>
        <taxon>Metazoa</taxon>
        <taxon>Chordata</taxon>
        <taxon>Craniata</taxon>
        <taxon>Vertebrata</taxon>
        <taxon>Euteleostomi</taxon>
        <taxon>Actinopterygii</taxon>
        <taxon>Neopterygii</taxon>
        <taxon>Teleostei</taxon>
        <taxon>Neoteleostei</taxon>
        <taxon>Acanthomorphata</taxon>
        <taxon>Carangaria</taxon>
        <taxon>Carangiformes</taxon>
        <taxon>Carangidae</taxon>
        <taxon>Seriola</taxon>
    </lineage>
</organism>
<dbReference type="SUPFAM" id="SSF50156">
    <property type="entry name" value="PDZ domain-like"/>
    <property type="match status" value="3"/>
</dbReference>
<dbReference type="Proteomes" id="UP000261420">
    <property type="component" value="Unplaced"/>
</dbReference>
<feature type="compositionally biased region" description="Polar residues" evidence="5">
    <location>
        <begin position="818"/>
        <end position="829"/>
    </location>
</feature>
<dbReference type="GO" id="GO:0045197">
    <property type="term" value="P:establishment or maintenance of epithelial cell apical/basal polarity"/>
    <property type="evidence" value="ECO:0007669"/>
    <property type="project" value="TreeGrafter"/>
</dbReference>
<dbReference type="GO" id="GO:0016324">
    <property type="term" value="C:apical plasma membrane"/>
    <property type="evidence" value="ECO:0007669"/>
    <property type="project" value="TreeGrafter"/>
</dbReference>
<feature type="region of interest" description="Disordered" evidence="5">
    <location>
        <begin position="628"/>
        <end position="685"/>
    </location>
</feature>
<dbReference type="STRING" id="41447.ENSSDUP00000029934"/>
<feature type="domain" description="PDZ" evidence="6">
    <location>
        <begin position="531"/>
        <end position="606"/>
    </location>
</feature>
<feature type="compositionally biased region" description="Basic and acidic residues" evidence="5">
    <location>
        <begin position="148"/>
        <end position="161"/>
    </location>
</feature>
<dbReference type="Gene3D" id="3.10.20.90">
    <property type="entry name" value="Phosphatidylinositol 3-kinase Catalytic Subunit, Chain A, domain 1"/>
    <property type="match status" value="1"/>
</dbReference>
<feature type="compositionally biased region" description="Basic residues" evidence="5">
    <location>
        <begin position="904"/>
        <end position="921"/>
    </location>
</feature>
<reference evidence="7" key="1">
    <citation type="submission" date="2025-08" db="UniProtKB">
        <authorList>
            <consortium name="Ensembl"/>
        </authorList>
    </citation>
    <scope>IDENTIFICATION</scope>
</reference>
<evidence type="ECO:0000256" key="5">
    <source>
        <dbReference type="SAM" id="MobiDB-lite"/>
    </source>
</evidence>
<feature type="compositionally biased region" description="Polar residues" evidence="5">
    <location>
        <begin position="357"/>
        <end position="367"/>
    </location>
</feature>
<feature type="compositionally biased region" description="Polar residues" evidence="5">
    <location>
        <begin position="1017"/>
        <end position="1036"/>
    </location>
</feature>
<feature type="compositionally biased region" description="Basic and acidic residues" evidence="5">
    <location>
        <begin position="972"/>
        <end position="990"/>
    </location>
</feature>
<evidence type="ECO:0000313" key="8">
    <source>
        <dbReference type="Proteomes" id="UP000261420"/>
    </source>
</evidence>
<evidence type="ECO:0000256" key="1">
    <source>
        <dbReference type="ARBA" id="ARBA00005358"/>
    </source>
</evidence>
<dbReference type="GO" id="GO:0035091">
    <property type="term" value="F:phosphatidylinositol binding"/>
    <property type="evidence" value="ECO:0007669"/>
    <property type="project" value="TreeGrafter"/>
</dbReference>
<protein>
    <submittedName>
        <fullName evidence="7">Partitioning defective 3 homolog B-like</fullName>
    </submittedName>
</protein>
<evidence type="ECO:0000259" key="6">
    <source>
        <dbReference type="PROSITE" id="PS50106"/>
    </source>
</evidence>
<feature type="domain" description="PDZ" evidence="6">
    <location>
        <begin position="416"/>
        <end position="489"/>
    </location>
</feature>
<dbReference type="PROSITE" id="PS50106">
    <property type="entry name" value="PDZ"/>
    <property type="match status" value="2"/>
</dbReference>
<feature type="region of interest" description="Disordered" evidence="5">
    <location>
        <begin position="795"/>
        <end position="1276"/>
    </location>
</feature>
<dbReference type="InterPro" id="IPR001478">
    <property type="entry name" value="PDZ"/>
</dbReference>
<dbReference type="Pfam" id="PF12053">
    <property type="entry name" value="Par3_HAL_N_term"/>
    <property type="match status" value="1"/>
</dbReference>
<keyword evidence="3" id="KW-0677">Repeat</keyword>
<feature type="compositionally biased region" description="Basic and acidic residues" evidence="5">
    <location>
        <begin position="922"/>
        <end position="932"/>
    </location>
</feature>
<dbReference type="SMART" id="SM00228">
    <property type="entry name" value="PDZ"/>
    <property type="match status" value="3"/>
</dbReference>
<evidence type="ECO:0000313" key="7">
    <source>
        <dbReference type="Ensembl" id="ENSSDUP00000029934.1"/>
    </source>
</evidence>
<proteinExistence type="inferred from homology"/>
<feature type="region of interest" description="Disordered" evidence="5">
    <location>
        <begin position="302"/>
        <end position="407"/>
    </location>
</feature>
<dbReference type="OMA" id="AMSEANH"/>
<feature type="compositionally biased region" description="Low complexity" evidence="5">
    <location>
        <begin position="632"/>
        <end position="647"/>
    </location>
</feature>
<dbReference type="InterPro" id="IPR036034">
    <property type="entry name" value="PDZ_sf"/>
</dbReference>
<dbReference type="GO" id="GO:0051301">
    <property type="term" value="P:cell division"/>
    <property type="evidence" value="ECO:0007669"/>
    <property type="project" value="UniProtKB-KW"/>
</dbReference>
<reference evidence="7" key="2">
    <citation type="submission" date="2025-09" db="UniProtKB">
        <authorList>
            <consortium name="Ensembl"/>
        </authorList>
    </citation>
    <scope>IDENTIFICATION</scope>
</reference>
<feature type="compositionally biased region" description="Basic and acidic residues" evidence="5">
    <location>
        <begin position="1256"/>
        <end position="1268"/>
    </location>
</feature>
<keyword evidence="8" id="KW-1185">Reference proteome</keyword>
<feature type="region of interest" description="Disordered" evidence="5">
    <location>
        <begin position="139"/>
        <end position="167"/>
    </location>
</feature>
<dbReference type="GO" id="GO:0005912">
    <property type="term" value="C:adherens junction"/>
    <property type="evidence" value="ECO:0007669"/>
    <property type="project" value="TreeGrafter"/>
</dbReference>
<dbReference type="CDD" id="cd06691">
    <property type="entry name" value="PDZ1_Par3-like"/>
    <property type="match status" value="1"/>
</dbReference>
<feature type="compositionally biased region" description="Basic and acidic residues" evidence="5">
    <location>
        <begin position="1073"/>
        <end position="1090"/>
    </location>
</feature>
<feature type="compositionally biased region" description="Basic and acidic residues" evidence="5">
    <location>
        <begin position="82"/>
        <end position="93"/>
    </location>
</feature>
<feature type="compositionally biased region" description="Basic and acidic residues" evidence="5">
    <location>
        <begin position="1101"/>
        <end position="1144"/>
    </location>
</feature>
<feature type="compositionally biased region" description="Polar residues" evidence="5">
    <location>
        <begin position="884"/>
        <end position="895"/>
    </location>
</feature>
<evidence type="ECO:0000256" key="3">
    <source>
        <dbReference type="ARBA" id="ARBA00022737"/>
    </source>
</evidence>
<dbReference type="PANTHER" id="PTHR16484">
    <property type="entry name" value="PARTITIONING DEFECTIVE 3 RELATED"/>
    <property type="match status" value="1"/>
</dbReference>
<dbReference type="GO" id="GO:0005938">
    <property type="term" value="C:cell cortex"/>
    <property type="evidence" value="ECO:0007669"/>
    <property type="project" value="TreeGrafter"/>
</dbReference>
<dbReference type="InterPro" id="IPR052213">
    <property type="entry name" value="PAR3"/>
</dbReference>
<dbReference type="CDD" id="cd23058">
    <property type="entry name" value="PDZ2_Par3-like"/>
    <property type="match status" value="1"/>
</dbReference>
<dbReference type="GO" id="GO:0008104">
    <property type="term" value="P:intracellular protein localization"/>
    <property type="evidence" value="ECO:0007669"/>
    <property type="project" value="TreeGrafter"/>
</dbReference>
<dbReference type="GeneTree" id="ENSGT00950000183214"/>
<dbReference type="FunFam" id="2.30.42.10:FF:000011">
    <property type="entry name" value="partitioning defective 3 homolog isoform X1"/>
    <property type="match status" value="1"/>
</dbReference>
<dbReference type="PANTHER" id="PTHR16484:SF4">
    <property type="entry name" value="PARTITIONING DEFECTIVE 3 HOMOLOG B"/>
    <property type="match status" value="1"/>
</dbReference>
<feature type="compositionally biased region" description="Basic and acidic residues" evidence="5">
    <location>
        <begin position="321"/>
        <end position="350"/>
    </location>
</feature>
<feature type="region of interest" description="Disordered" evidence="5">
    <location>
        <begin position="82"/>
        <end position="108"/>
    </location>
</feature>
<dbReference type="Pfam" id="PF00595">
    <property type="entry name" value="PDZ"/>
    <property type="match status" value="2"/>
</dbReference>
<dbReference type="GO" id="GO:0030010">
    <property type="term" value="P:establishment of cell polarity"/>
    <property type="evidence" value="ECO:0007669"/>
    <property type="project" value="TreeGrafter"/>
</dbReference>
<evidence type="ECO:0000256" key="2">
    <source>
        <dbReference type="ARBA" id="ARBA00022618"/>
    </source>
</evidence>
<dbReference type="GO" id="GO:0000226">
    <property type="term" value="P:microtubule cytoskeleton organization"/>
    <property type="evidence" value="ECO:0007669"/>
    <property type="project" value="TreeGrafter"/>
</dbReference>
<feature type="compositionally biased region" description="Polar residues" evidence="5">
    <location>
        <begin position="648"/>
        <end position="660"/>
    </location>
</feature>
<evidence type="ECO:0000256" key="4">
    <source>
        <dbReference type="ARBA" id="ARBA00023306"/>
    </source>
</evidence>
<keyword evidence="2" id="KW-0132">Cell division</keyword>
<dbReference type="CDD" id="cd23059">
    <property type="entry name" value="PDZ3_Par3-like"/>
    <property type="match status" value="1"/>
</dbReference>
<dbReference type="Ensembl" id="ENSSDUT00000030446.1">
    <property type="protein sequence ID" value="ENSSDUP00000029934.1"/>
    <property type="gene ID" value="ENSSDUG00000021584.1"/>
</dbReference>
<feature type="compositionally biased region" description="Basic and acidic residues" evidence="5">
    <location>
        <begin position="947"/>
        <end position="965"/>
    </location>
</feature>
<dbReference type="GO" id="GO:0007155">
    <property type="term" value="P:cell adhesion"/>
    <property type="evidence" value="ECO:0007669"/>
    <property type="project" value="TreeGrafter"/>
</dbReference>
<name>A0A3B4VH37_SERDU</name>